<dbReference type="OrthoDB" id="10027872at2759"/>
<dbReference type="Pfam" id="PF01344">
    <property type="entry name" value="Kelch_1"/>
    <property type="match status" value="1"/>
</dbReference>
<evidence type="ECO:0000313" key="6">
    <source>
        <dbReference type="RefSeq" id="XP_022817900.1"/>
    </source>
</evidence>
<dbReference type="GeneID" id="111350514"/>
<sequence length="581" mass="66733">MDDNNPEISLLIDDQVFKAKRNDLMEHSDFFRAMFTGDYVERERKQIFIEVVDAASMSIILRYINIGLIDLTEFDLPTIGDLAVAASFLQITELTKQIEYCLEQQLTLANWLEVKEVALNAALVKLEQSTVIFGLFSFSKMKTENIQSLDKLYWYLAHPYLNLESELDAFKFGLKWLREHEMGADTLLVVLCCLDLKRLSIEELIEIRELITDFANSLGERVVECLYKLLLEHDLSLDTIRQNKEELCLFYTEKVYTEVFNLVKESVERKLKYTPTVPMWSNKDKKPEVSQNYLFTYTEDAGFQRWMEVAERNLWGWNITASSPTQIVVVCGEYGRGSGIFMRDVKVYDVYKKEWTQHGVELPVRRHAGVVVVDDSLYLLGGVGGFRVVLDSAVVYNLKERTFRSIAKLPDAVQSPAVCAHDDEVYVIGHRNIYKYEEICQKDRWTKVLTMDITPTYLVSFKGYIYVAQCYFPSLYRFIPGDERGLQQIASFCHPPRAICNLGYRLIAVTCSGDTSTDILSVEELRIVGDGHYYQNTDVLWSETGSEFGVNPSGACAVVMTMPEINPTVSAYHQRYIVMYG</sequence>
<keyword evidence="2" id="KW-0677">Repeat</keyword>
<evidence type="ECO:0000256" key="2">
    <source>
        <dbReference type="ARBA" id="ARBA00022737"/>
    </source>
</evidence>
<dbReference type="PANTHER" id="PTHR24412">
    <property type="entry name" value="KELCH PROTEIN"/>
    <property type="match status" value="1"/>
</dbReference>
<dbReference type="SMART" id="SM00225">
    <property type="entry name" value="BTB"/>
    <property type="match status" value="1"/>
</dbReference>
<dbReference type="Pfam" id="PF00651">
    <property type="entry name" value="BTB"/>
    <property type="match status" value="1"/>
</dbReference>
<gene>
    <name evidence="6" type="primary">LOC111350514</name>
</gene>
<reference evidence="6" key="1">
    <citation type="submission" date="2025-08" db="UniProtKB">
        <authorList>
            <consortium name="RefSeq"/>
        </authorList>
    </citation>
    <scope>IDENTIFICATION</scope>
    <source>
        <strain evidence="6">Ishihara</strain>
        <tissue evidence="6">Whole body</tissue>
    </source>
</reference>
<dbReference type="AlphaFoldDB" id="A0A9J7DSY2"/>
<name>A0A9J7DSY2_SPOLT</name>
<proteinExistence type="predicted"/>
<dbReference type="GO" id="GO:0003779">
    <property type="term" value="F:actin binding"/>
    <property type="evidence" value="ECO:0007669"/>
    <property type="project" value="UniProtKB-KW"/>
</dbReference>
<accession>A0A9J7DSY2</accession>
<organism evidence="5 6">
    <name type="scientific">Spodoptera litura</name>
    <name type="common">Asian cotton leafworm</name>
    <dbReference type="NCBI Taxonomy" id="69820"/>
    <lineage>
        <taxon>Eukaryota</taxon>
        <taxon>Metazoa</taxon>
        <taxon>Ecdysozoa</taxon>
        <taxon>Arthropoda</taxon>
        <taxon>Hexapoda</taxon>
        <taxon>Insecta</taxon>
        <taxon>Pterygota</taxon>
        <taxon>Neoptera</taxon>
        <taxon>Endopterygota</taxon>
        <taxon>Lepidoptera</taxon>
        <taxon>Glossata</taxon>
        <taxon>Ditrysia</taxon>
        <taxon>Noctuoidea</taxon>
        <taxon>Noctuidae</taxon>
        <taxon>Amphipyrinae</taxon>
        <taxon>Spodoptera</taxon>
    </lineage>
</organism>
<keyword evidence="3" id="KW-0009">Actin-binding</keyword>
<dbReference type="Gene3D" id="2.120.10.80">
    <property type="entry name" value="Kelch-type beta propeller"/>
    <property type="match status" value="1"/>
</dbReference>
<protein>
    <submittedName>
        <fullName evidence="6">Kelch-like protein 13</fullName>
    </submittedName>
</protein>
<keyword evidence="5" id="KW-1185">Reference proteome</keyword>
<evidence type="ECO:0000256" key="3">
    <source>
        <dbReference type="ARBA" id="ARBA00023203"/>
    </source>
</evidence>
<dbReference type="SUPFAM" id="SSF117281">
    <property type="entry name" value="Kelch motif"/>
    <property type="match status" value="1"/>
</dbReference>
<dbReference type="Proteomes" id="UP000301870">
    <property type="component" value="Chromosome 11"/>
</dbReference>
<dbReference type="SMART" id="SM00612">
    <property type="entry name" value="Kelch"/>
    <property type="match status" value="2"/>
</dbReference>
<feature type="domain" description="BTB" evidence="4">
    <location>
        <begin position="6"/>
        <end position="73"/>
    </location>
</feature>
<keyword evidence="1" id="KW-0880">Kelch repeat</keyword>
<dbReference type="RefSeq" id="XP_022817900.1">
    <property type="nucleotide sequence ID" value="XM_022962132.1"/>
</dbReference>
<dbReference type="PROSITE" id="PS50097">
    <property type="entry name" value="BTB"/>
    <property type="match status" value="1"/>
</dbReference>
<dbReference type="InterPro" id="IPR015915">
    <property type="entry name" value="Kelch-typ_b-propeller"/>
</dbReference>
<dbReference type="InterPro" id="IPR011333">
    <property type="entry name" value="SKP1/BTB/POZ_sf"/>
</dbReference>
<dbReference type="SUPFAM" id="SSF54695">
    <property type="entry name" value="POZ domain"/>
    <property type="match status" value="1"/>
</dbReference>
<dbReference type="PANTHER" id="PTHR24412:SF441">
    <property type="entry name" value="KELCH-LIKE PROTEIN 28"/>
    <property type="match status" value="1"/>
</dbReference>
<evidence type="ECO:0000313" key="5">
    <source>
        <dbReference type="Proteomes" id="UP000301870"/>
    </source>
</evidence>
<dbReference type="InterPro" id="IPR006652">
    <property type="entry name" value="Kelch_1"/>
</dbReference>
<dbReference type="Gene3D" id="3.30.710.10">
    <property type="entry name" value="Potassium Channel Kv1.1, Chain A"/>
    <property type="match status" value="1"/>
</dbReference>
<dbReference type="InterPro" id="IPR000210">
    <property type="entry name" value="BTB/POZ_dom"/>
</dbReference>
<dbReference type="KEGG" id="sliu:111350514"/>
<evidence type="ECO:0000259" key="4">
    <source>
        <dbReference type="PROSITE" id="PS50097"/>
    </source>
</evidence>
<evidence type="ECO:0000256" key="1">
    <source>
        <dbReference type="ARBA" id="ARBA00022441"/>
    </source>
</evidence>